<feature type="domain" description="UBC core" evidence="1">
    <location>
        <begin position="1"/>
        <end position="112"/>
    </location>
</feature>
<name>L8WZQ5_THACA</name>
<sequence>MASKPAQKRCSCRKSFWRCNGLHLRSFGLHRKKRIFCTRGPPDCPYAGGEYHGLISFPSDYPFKPPGIKMYTPSGRFQPDKKICFSACSMSDFHPGTVRDPFPCCSNALADV</sequence>
<dbReference type="InterPro" id="IPR000608">
    <property type="entry name" value="UBC"/>
</dbReference>
<gene>
    <name evidence="2" type="ORF">AG1IA_02393</name>
</gene>
<dbReference type="AlphaFoldDB" id="L8WZQ5"/>
<accession>L8WZQ5</accession>
<evidence type="ECO:0000259" key="1">
    <source>
        <dbReference type="PROSITE" id="PS50127"/>
    </source>
</evidence>
<dbReference type="Proteomes" id="UP000011668">
    <property type="component" value="Unassembled WGS sequence"/>
</dbReference>
<protein>
    <submittedName>
        <fullName evidence="2">Ubiquitin-conjugating enzyme domain-containing protein</fullName>
    </submittedName>
</protein>
<reference evidence="2 3" key="1">
    <citation type="journal article" date="2013" name="Nat. Commun.">
        <title>The evolution and pathogenic mechanisms of the rice sheath blight pathogen.</title>
        <authorList>
            <person name="Zheng A."/>
            <person name="Lin R."/>
            <person name="Xu L."/>
            <person name="Qin P."/>
            <person name="Tang C."/>
            <person name="Ai P."/>
            <person name="Zhang D."/>
            <person name="Liu Y."/>
            <person name="Sun Z."/>
            <person name="Feng H."/>
            <person name="Wang Y."/>
            <person name="Chen Y."/>
            <person name="Liang X."/>
            <person name="Fu R."/>
            <person name="Li Q."/>
            <person name="Zhang J."/>
            <person name="Yu X."/>
            <person name="Xie Z."/>
            <person name="Ding L."/>
            <person name="Guan P."/>
            <person name="Tang J."/>
            <person name="Liang Y."/>
            <person name="Wang S."/>
            <person name="Deng Q."/>
            <person name="Li S."/>
            <person name="Zhu J."/>
            <person name="Wang L."/>
            <person name="Liu H."/>
            <person name="Li P."/>
        </authorList>
    </citation>
    <scope>NUCLEOTIDE SEQUENCE [LARGE SCALE GENOMIC DNA]</scope>
    <source>
        <strain evidence="3">AG-1 IA</strain>
    </source>
</reference>
<organism evidence="2 3">
    <name type="scientific">Thanatephorus cucumeris (strain AG1-IA)</name>
    <name type="common">Rice sheath blight fungus</name>
    <name type="synonym">Rhizoctonia solani</name>
    <dbReference type="NCBI Taxonomy" id="983506"/>
    <lineage>
        <taxon>Eukaryota</taxon>
        <taxon>Fungi</taxon>
        <taxon>Dikarya</taxon>
        <taxon>Basidiomycota</taxon>
        <taxon>Agaricomycotina</taxon>
        <taxon>Agaricomycetes</taxon>
        <taxon>Cantharellales</taxon>
        <taxon>Ceratobasidiaceae</taxon>
        <taxon>Rhizoctonia</taxon>
        <taxon>Rhizoctonia solani AG-1</taxon>
    </lineage>
</organism>
<dbReference type="PROSITE" id="PS50127">
    <property type="entry name" value="UBC_2"/>
    <property type="match status" value="1"/>
</dbReference>
<evidence type="ECO:0000313" key="2">
    <source>
        <dbReference type="EMBL" id="ELU43576.1"/>
    </source>
</evidence>
<dbReference type="EMBL" id="AFRT01000526">
    <property type="protein sequence ID" value="ELU43576.1"/>
    <property type="molecule type" value="Genomic_DNA"/>
</dbReference>
<keyword evidence="3" id="KW-1185">Reference proteome</keyword>
<evidence type="ECO:0000313" key="3">
    <source>
        <dbReference type="Proteomes" id="UP000011668"/>
    </source>
</evidence>
<dbReference type="Gene3D" id="3.10.110.10">
    <property type="entry name" value="Ubiquitin Conjugating Enzyme"/>
    <property type="match status" value="1"/>
</dbReference>
<dbReference type="OrthoDB" id="1158011at2759"/>
<dbReference type="STRING" id="983506.L8WZQ5"/>
<dbReference type="HOGENOM" id="CLU_2147560_0_0_1"/>
<dbReference type="InterPro" id="IPR016135">
    <property type="entry name" value="UBQ-conjugating_enzyme/RWD"/>
</dbReference>
<dbReference type="SUPFAM" id="SSF54495">
    <property type="entry name" value="UBC-like"/>
    <property type="match status" value="1"/>
</dbReference>
<dbReference type="Pfam" id="PF00179">
    <property type="entry name" value="UQ_con"/>
    <property type="match status" value="1"/>
</dbReference>
<proteinExistence type="predicted"/>
<comment type="caution">
    <text evidence="2">The sequence shown here is derived from an EMBL/GenBank/DDBJ whole genome shotgun (WGS) entry which is preliminary data.</text>
</comment>